<feature type="signal peptide" evidence="1">
    <location>
        <begin position="1"/>
        <end position="21"/>
    </location>
</feature>
<proteinExistence type="predicted"/>
<protein>
    <recommendedName>
        <fullName evidence="4">Secreted protein</fullName>
    </recommendedName>
</protein>
<evidence type="ECO:0008006" key="4">
    <source>
        <dbReference type="Google" id="ProtNLM"/>
    </source>
</evidence>
<name>A0A401S5P8_CHIPU</name>
<evidence type="ECO:0000256" key="1">
    <source>
        <dbReference type="SAM" id="SignalP"/>
    </source>
</evidence>
<dbReference type="Proteomes" id="UP000287033">
    <property type="component" value="Unassembled WGS sequence"/>
</dbReference>
<reference evidence="2 3" key="1">
    <citation type="journal article" date="2018" name="Nat. Ecol. Evol.">
        <title>Shark genomes provide insights into elasmobranch evolution and the origin of vertebrates.</title>
        <authorList>
            <person name="Hara Y"/>
            <person name="Yamaguchi K"/>
            <person name="Onimaru K"/>
            <person name="Kadota M"/>
            <person name="Koyanagi M"/>
            <person name="Keeley SD"/>
            <person name="Tatsumi K"/>
            <person name="Tanaka K"/>
            <person name="Motone F"/>
            <person name="Kageyama Y"/>
            <person name="Nozu R"/>
            <person name="Adachi N"/>
            <person name="Nishimura O"/>
            <person name="Nakagawa R"/>
            <person name="Tanegashima C"/>
            <person name="Kiyatake I"/>
            <person name="Matsumoto R"/>
            <person name="Murakumo K"/>
            <person name="Nishida K"/>
            <person name="Terakita A"/>
            <person name="Kuratani S"/>
            <person name="Sato K"/>
            <person name="Hyodo S Kuraku.S."/>
        </authorList>
    </citation>
    <scope>NUCLEOTIDE SEQUENCE [LARGE SCALE GENOMIC DNA]</scope>
</reference>
<evidence type="ECO:0000313" key="2">
    <source>
        <dbReference type="EMBL" id="GCC25689.1"/>
    </source>
</evidence>
<comment type="caution">
    <text evidence="2">The sequence shown here is derived from an EMBL/GenBank/DDBJ whole genome shotgun (WGS) entry which is preliminary data.</text>
</comment>
<dbReference type="AlphaFoldDB" id="A0A401S5P8"/>
<keyword evidence="1" id="KW-0732">Signal</keyword>
<dbReference type="EMBL" id="BEZZ01000094">
    <property type="protein sequence ID" value="GCC25689.1"/>
    <property type="molecule type" value="Genomic_DNA"/>
</dbReference>
<gene>
    <name evidence="2" type="ORF">chiPu_0004100</name>
</gene>
<accession>A0A401S5P8</accession>
<sequence length="85" mass="9794">MFWPTRCRFNLKLVLFPSCEAVFLWRSEPARQPLVRLTAWLTSSAGPGEWGTVTSCQPTWVLMPSEGEEETLRYRIFRDLADGSN</sequence>
<organism evidence="2 3">
    <name type="scientific">Chiloscyllium punctatum</name>
    <name type="common">Brownbanded bambooshark</name>
    <name type="synonym">Hemiscyllium punctatum</name>
    <dbReference type="NCBI Taxonomy" id="137246"/>
    <lineage>
        <taxon>Eukaryota</taxon>
        <taxon>Metazoa</taxon>
        <taxon>Chordata</taxon>
        <taxon>Craniata</taxon>
        <taxon>Vertebrata</taxon>
        <taxon>Chondrichthyes</taxon>
        <taxon>Elasmobranchii</taxon>
        <taxon>Galeomorphii</taxon>
        <taxon>Galeoidea</taxon>
        <taxon>Orectolobiformes</taxon>
        <taxon>Hemiscylliidae</taxon>
        <taxon>Chiloscyllium</taxon>
    </lineage>
</organism>
<evidence type="ECO:0000313" key="3">
    <source>
        <dbReference type="Proteomes" id="UP000287033"/>
    </source>
</evidence>
<keyword evidence="3" id="KW-1185">Reference proteome</keyword>
<feature type="chain" id="PRO_5019140600" description="Secreted protein" evidence="1">
    <location>
        <begin position="22"/>
        <end position="85"/>
    </location>
</feature>